<comment type="caution">
    <text evidence="4">The sequence shown here is derived from an EMBL/GenBank/DDBJ whole genome shotgun (WGS) entry which is preliminary data.</text>
</comment>
<dbReference type="InterPro" id="IPR020084">
    <property type="entry name" value="NUDIX_hydrolase_CS"/>
</dbReference>
<proteinExistence type="inferred from homology"/>
<feature type="domain" description="Nudix hydrolase" evidence="3">
    <location>
        <begin position="9"/>
        <end position="141"/>
    </location>
</feature>
<dbReference type="InterPro" id="IPR015797">
    <property type="entry name" value="NUDIX_hydrolase-like_dom_sf"/>
</dbReference>
<dbReference type="CDD" id="cd02883">
    <property type="entry name" value="NUDIX_Hydrolase"/>
    <property type="match status" value="1"/>
</dbReference>
<dbReference type="InterPro" id="IPR000086">
    <property type="entry name" value="NUDIX_hydrolase_dom"/>
</dbReference>
<dbReference type="InterPro" id="IPR020476">
    <property type="entry name" value="Nudix_hydrolase"/>
</dbReference>
<organism evidence="4 5">
    <name type="scientific">Candidatus Abawacabacteria bacterium RBG_16_42_10</name>
    <dbReference type="NCBI Taxonomy" id="1817814"/>
    <lineage>
        <taxon>Bacteria</taxon>
        <taxon>Candidatus Abawacaibacteriota</taxon>
    </lineage>
</organism>
<dbReference type="GO" id="GO:0016787">
    <property type="term" value="F:hydrolase activity"/>
    <property type="evidence" value="ECO:0007669"/>
    <property type="project" value="UniProtKB-KW"/>
</dbReference>
<dbReference type="PANTHER" id="PTHR43736:SF1">
    <property type="entry name" value="DIHYDRONEOPTERIN TRIPHOSPHATE DIPHOSPHATASE"/>
    <property type="match status" value="1"/>
</dbReference>
<evidence type="ECO:0000313" key="5">
    <source>
        <dbReference type="Proteomes" id="UP000177614"/>
    </source>
</evidence>
<gene>
    <name evidence="4" type="ORF">A2V81_05365</name>
</gene>
<comment type="similarity">
    <text evidence="2">Belongs to the Nudix hydrolase family.</text>
</comment>
<protein>
    <recommendedName>
        <fullName evidence="3">Nudix hydrolase domain-containing protein</fullName>
    </recommendedName>
</protein>
<dbReference type="PRINTS" id="PR00502">
    <property type="entry name" value="NUDIXFAMILY"/>
</dbReference>
<dbReference type="Gene3D" id="3.90.79.10">
    <property type="entry name" value="Nucleoside Triphosphate Pyrophosphohydrolase"/>
    <property type="match status" value="1"/>
</dbReference>
<dbReference type="PROSITE" id="PS00893">
    <property type="entry name" value="NUDIX_BOX"/>
    <property type="match status" value="1"/>
</dbReference>
<dbReference type="PROSITE" id="PS51462">
    <property type="entry name" value="NUDIX"/>
    <property type="match status" value="1"/>
</dbReference>
<evidence type="ECO:0000256" key="2">
    <source>
        <dbReference type="RuleBase" id="RU003476"/>
    </source>
</evidence>
<dbReference type="EMBL" id="MEWR01000023">
    <property type="protein sequence ID" value="OGC81665.1"/>
    <property type="molecule type" value="Genomic_DNA"/>
</dbReference>
<dbReference type="SUPFAM" id="SSF55811">
    <property type="entry name" value="Nudix"/>
    <property type="match status" value="1"/>
</dbReference>
<evidence type="ECO:0000259" key="3">
    <source>
        <dbReference type="PROSITE" id="PS51462"/>
    </source>
</evidence>
<keyword evidence="1 2" id="KW-0378">Hydrolase</keyword>
<dbReference type="STRING" id="1817814.A2V81_05365"/>
<evidence type="ECO:0000313" key="4">
    <source>
        <dbReference type="EMBL" id="OGC81665.1"/>
    </source>
</evidence>
<dbReference type="Proteomes" id="UP000177614">
    <property type="component" value="Unassembled WGS sequence"/>
</dbReference>
<accession>A0A1F4XIU1</accession>
<dbReference type="PANTHER" id="PTHR43736">
    <property type="entry name" value="ADP-RIBOSE PYROPHOSPHATASE"/>
    <property type="match status" value="1"/>
</dbReference>
<dbReference type="AlphaFoldDB" id="A0A1F4XIU1"/>
<name>A0A1F4XIU1_9BACT</name>
<sequence length="142" mass="16260">MDKRKQPVLYKIRVNSFVFNEHGKLLLLQKRDDEKFLPGFWETPGGALESNETLEEGVVREVGEEAGIDIKVHQIFSYSHYSDRHGSPTINLHFLAHMVNPSQSVSLHTNEMQNAAWVNLRQLSEYKMADEMLALCKQAFAS</sequence>
<dbReference type="Pfam" id="PF00293">
    <property type="entry name" value="NUDIX"/>
    <property type="match status" value="1"/>
</dbReference>
<evidence type="ECO:0000256" key="1">
    <source>
        <dbReference type="ARBA" id="ARBA00022801"/>
    </source>
</evidence>
<reference evidence="4 5" key="1">
    <citation type="journal article" date="2016" name="Nat. Commun.">
        <title>Thousands of microbial genomes shed light on interconnected biogeochemical processes in an aquifer system.</title>
        <authorList>
            <person name="Anantharaman K."/>
            <person name="Brown C.T."/>
            <person name="Hug L.A."/>
            <person name="Sharon I."/>
            <person name="Castelle C.J."/>
            <person name="Probst A.J."/>
            <person name="Thomas B.C."/>
            <person name="Singh A."/>
            <person name="Wilkins M.J."/>
            <person name="Karaoz U."/>
            <person name="Brodie E.L."/>
            <person name="Williams K.H."/>
            <person name="Hubbard S.S."/>
            <person name="Banfield J.F."/>
        </authorList>
    </citation>
    <scope>NUCLEOTIDE SEQUENCE [LARGE SCALE GENOMIC DNA]</scope>
</reference>